<dbReference type="Proteomes" id="UP000708298">
    <property type="component" value="Unassembled WGS sequence"/>
</dbReference>
<dbReference type="Pfam" id="PF01323">
    <property type="entry name" value="DSBA"/>
    <property type="match status" value="1"/>
</dbReference>
<dbReference type="CDD" id="cd03024">
    <property type="entry name" value="DsbA_FrnE"/>
    <property type="match status" value="1"/>
</dbReference>
<dbReference type="AlphaFoldDB" id="A0A964DXV0"/>
<dbReference type="SUPFAM" id="SSF52833">
    <property type="entry name" value="Thioredoxin-like"/>
    <property type="match status" value="1"/>
</dbReference>
<dbReference type="InterPro" id="IPR036249">
    <property type="entry name" value="Thioredoxin-like_sf"/>
</dbReference>
<name>A0A964DXV0_9PROT</name>
<keyword evidence="3" id="KW-1185">Reference proteome</keyword>
<protein>
    <submittedName>
        <fullName evidence="2">DsbA family oxidoreductase</fullName>
    </submittedName>
</protein>
<evidence type="ECO:0000313" key="2">
    <source>
        <dbReference type="EMBL" id="MCB8874591.1"/>
    </source>
</evidence>
<feature type="domain" description="DSBA-like thioredoxin" evidence="1">
    <location>
        <begin position="6"/>
        <end position="208"/>
    </location>
</feature>
<dbReference type="PANTHER" id="PTHR13887:SF41">
    <property type="entry name" value="THIOREDOXIN SUPERFAMILY PROTEIN"/>
    <property type="match status" value="1"/>
</dbReference>
<dbReference type="EMBL" id="JAESVB010000002">
    <property type="protein sequence ID" value="MCB8874591.1"/>
    <property type="molecule type" value="Genomic_DNA"/>
</dbReference>
<organism evidence="2 3">
    <name type="scientific">Acidisoma silvae</name>
    <dbReference type="NCBI Taxonomy" id="2802396"/>
    <lineage>
        <taxon>Bacteria</taxon>
        <taxon>Pseudomonadati</taxon>
        <taxon>Pseudomonadota</taxon>
        <taxon>Alphaproteobacteria</taxon>
        <taxon>Acetobacterales</taxon>
        <taxon>Acidocellaceae</taxon>
        <taxon>Acidisoma</taxon>
    </lineage>
</organism>
<dbReference type="InterPro" id="IPR001853">
    <property type="entry name" value="DSBA-like_thioredoxin_dom"/>
</dbReference>
<evidence type="ECO:0000313" key="3">
    <source>
        <dbReference type="Proteomes" id="UP000708298"/>
    </source>
</evidence>
<dbReference type="Gene3D" id="3.40.30.10">
    <property type="entry name" value="Glutaredoxin"/>
    <property type="match status" value="1"/>
</dbReference>
<reference evidence="2" key="1">
    <citation type="journal article" date="2021" name="Microorganisms">
        <title>Acidisoma silvae sp. nov. and Acidisomacellulosilytica sp. nov., Two Acidophilic Bacteria Isolated from Decaying Wood, Hydrolyzing Cellulose and Producing Poly-3-hydroxybutyrate.</title>
        <authorList>
            <person name="Mieszkin S."/>
            <person name="Pouder E."/>
            <person name="Uroz S."/>
            <person name="Simon-Colin C."/>
            <person name="Alain K."/>
        </authorList>
    </citation>
    <scope>NUCLEOTIDE SEQUENCE</scope>
    <source>
        <strain evidence="2">HW T2.11</strain>
    </source>
</reference>
<reference evidence="2" key="2">
    <citation type="submission" date="2021-01" db="EMBL/GenBank/DDBJ databases">
        <authorList>
            <person name="Mieszkin S."/>
            <person name="Pouder E."/>
            <person name="Alain K."/>
        </authorList>
    </citation>
    <scope>NUCLEOTIDE SEQUENCE</scope>
    <source>
        <strain evidence="2">HW T2.11</strain>
    </source>
</reference>
<dbReference type="GO" id="GO:0016491">
    <property type="term" value="F:oxidoreductase activity"/>
    <property type="evidence" value="ECO:0007669"/>
    <property type="project" value="InterPro"/>
</dbReference>
<evidence type="ECO:0000259" key="1">
    <source>
        <dbReference type="Pfam" id="PF01323"/>
    </source>
</evidence>
<sequence length="218" mass="24059">MVRPVTIDFVSDISCPWCIIGLRGLEEALERTRDTVEAEIRFQPFELNPDMPPEGENIVDHITAKYGSTPEQSAATRDMIRTRAASVGFTTAMSDESRIYNTFDAHRLLHWAEQEGRQAALKHALFAAYFTDGKNPSDPDVLVAAAEAVGLDGASARALLASNRYADEVRDAEDLWRSRGINSVPAVVIDGRYLISGGQPPDAFEQALRRIAEDNQKP</sequence>
<dbReference type="RefSeq" id="WP_227320258.1">
    <property type="nucleotide sequence ID" value="NZ_JAESVB010000002.1"/>
</dbReference>
<proteinExistence type="predicted"/>
<comment type="caution">
    <text evidence="2">The sequence shown here is derived from an EMBL/GenBank/DDBJ whole genome shotgun (WGS) entry which is preliminary data.</text>
</comment>
<gene>
    <name evidence="2" type="ORF">ASILVAE211_05285</name>
</gene>
<dbReference type="PANTHER" id="PTHR13887">
    <property type="entry name" value="GLUTATHIONE S-TRANSFERASE KAPPA"/>
    <property type="match status" value="1"/>
</dbReference>
<accession>A0A964DXV0</accession>